<dbReference type="InterPro" id="IPR055568">
    <property type="entry name" value="DUF7144"/>
</dbReference>
<sequence length="157" mass="16915">MSDTNPASPAARHLPPQAATERSDPEPTAWVGWIVFAGIMMIVIGGLHIFQGLVALFDDDYYQVGNNGLTIHVNYNAWGWTHVIFGVLVCAAAIGLLAGQLWGRIAGVVLAVLSILVNVAFLAAYPIWSTIVIAIDILVIWALTVHGREVRDSNAGW</sequence>
<reference evidence="4 5" key="1">
    <citation type="journal article" date="2015" name="Stand. Genomic Sci.">
        <title>Genomic Encyclopedia of Bacterial and Archaeal Type Strains, Phase III: the genomes of soil and plant-associated and newly described type strains.</title>
        <authorList>
            <person name="Whitman W.B."/>
            <person name="Woyke T."/>
            <person name="Klenk H.P."/>
            <person name="Zhou Y."/>
            <person name="Lilburn T.G."/>
            <person name="Beck B.J."/>
            <person name="De Vos P."/>
            <person name="Vandamme P."/>
            <person name="Eisen J.A."/>
            <person name="Garrity G."/>
            <person name="Hugenholtz P."/>
            <person name="Kyrpides N.C."/>
        </authorList>
    </citation>
    <scope>NUCLEOTIDE SEQUENCE [LARGE SCALE GENOMIC DNA]</scope>
    <source>
        <strain evidence="4 5">VKM Ac-2538</strain>
    </source>
</reference>
<feature type="transmembrane region" description="Helical" evidence="2">
    <location>
        <begin position="30"/>
        <end position="57"/>
    </location>
</feature>
<protein>
    <recommendedName>
        <fullName evidence="3">DUF7144 domain-containing protein</fullName>
    </recommendedName>
</protein>
<evidence type="ECO:0000256" key="2">
    <source>
        <dbReference type="SAM" id="Phobius"/>
    </source>
</evidence>
<keyword evidence="2" id="KW-1133">Transmembrane helix</keyword>
<feature type="domain" description="DUF7144" evidence="3">
    <location>
        <begin position="33"/>
        <end position="148"/>
    </location>
</feature>
<comment type="caution">
    <text evidence="4">The sequence shown here is derived from an EMBL/GenBank/DDBJ whole genome shotgun (WGS) entry which is preliminary data.</text>
</comment>
<feature type="transmembrane region" description="Helical" evidence="2">
    <location>
        <begin position="127"/>
        <end position="145"/>
    </location>
</feature>
<name>A0ABY2BEJ8_9ACTN</name>
<proteinExistence type="predicted"/>
<keyword evidence="5" id="KW-1185">Reference proteome</keyword>
<keyword evidence="2" id="KW-0472">Membrane</keyword>
<keyword evidence="2" id="KW-0812">Transmembrane</keyword>
<evidence type="ECO:0000259" key="3">
    <source>
        <dbReference type="Pfam" id="PF23636"/>
    </source>
</evidence>
<feature type="region of interest" description="Disordered" evidence="1">
    <location>
        <begin position="1"/>
        <end position="24"/>
    </location>
</feature>
<organism evidence="4 5">
    <name type="scientific">Kribbella orskensis</name>
    <dbReference type="NCBI Taxonomy" id="2512216"/>
    <lineage>
        <taxon>Bacteria</taxon>
        <taxon>Bacillati</taxon>
        <taxon>Actinomycetota</taxon>
        <taxon>Actinomycetes</taxon>
        <taxon>Propionibacteriales</taxon>
        <taxon>Kribbellaceae</taxon>
        <taxon>Kribbella</taxon>
    </lineage>
</organism>
<evidence type="ECO:0000313" key="4">
    <source>
        <dbReference type="EMBL" id="TCO17934.1"/>
    </source>
</evidence>
<evidence type="ECO:0000313" key="5">
    <source>
        <dbReference type="Proteomes" id="UP000295818"/>
    </source>
</evidence>
<feature type="transmembrane region" description="Helical" evidence="2">
    <location>
        <begin position="77"/>
        <end position="98"/>
    </location>
</feature>
<dbReference type="Proteomes" id="UP000295818">
    <property type="component" value="Unassembled WGS sequence"/>
</dbReference>
<gene>
    <name evidence="4" type="ORF">EV644_113164</name>
</gene>
<dbReference type="EMBL" id="SLWM01000013">
    <property type="protein sequence ID" value="TCO17934.1"/>
    <property type="molecule type" value="Genomic_DNA"/>
</dbReference>
<accession>A0ABY2BEJ8</accession>
<dbReference type="RefSeq" id="WP_132192156.1">
    <property type="nucleotide sequence ID" value="NZ_SLWM01000013.1"/>
</dbReference>
<evidence type="ECO:0000256" key="1">
    <source>
        <dbReference type="SAM" id="MobiDB-lite"/>
    </source>
</evidence>
<feature type="transmembrane region" description="Helical" evidence="2">
    <location>
        <begin position="105"/>
        <end position="121"/>
    </location>
</feature>
<dbReference type="Pfam" id="PF23636">
    <property type="entry name" value="DUF7144"/>
    <property type="match status" value="1"/>
</dbReference>